<dbReference type="PROSITE" id="PS00141">
    <property type="entry name" value="ASP_PROTEASE"/>
    <property type="match status" value="2"/>
</dbReference>
<comment type="function">
    <text evidence="1">Shows particularly broad specificity; although bonds involving phenylalanine and leucine are preferred, many others are also cleaved to some extent.</text>
</comment>
<dbReference type="PANTHER" id="PTHR47966:SF22">
    <property type="entry name" value="PEPSIN A-3-RELATED"/>
    <property type="match status" value="1"/>
</dbReference>
<dbReference type="AlphaFoldDB" id="A0AAY4BBF3"/>
<dbReference type="Gene3D" id="2.40.70.10">
    <property type="entry name" value="Acid Proteases"/>
    <property type="match status" value="2"/>
</dbReference>
<dbReference type="Ensembl" id="ENSDCDT00010019362.1">
    <property type="protein sequence ID" value="ENSDCDP00010018288.1"/>
    <property type="gene ID" value="ENSDCDG00010008176.1"/>
</dbReference>
<keyword evidence="4 11" id="KW-0645">Protease</keyword>
<comment type="similarity">
    <text evidence="2 11">Belongs to the peptidase A1 family.</text>
</comment>
<feature type="disulfide bond" evidence="10">
    <location>
        <begin position="95"/>
        <end position="100"/>
    </location>
</feature>
<dbReference type="InterPro" id="IPR001461">
    <property type="entry name" value="Aspartic_peptidase_A1"/>
</dbReference>
<organism evidence="14 15">
    <name type="scientific">Denticeps clupeoides</name>
    <name type="common">denticle herring</name>
    <dbReference type="NCBI Taxonomy" id="299321"/>
    <lineage>
        <taxon>Eukaryota</taxon>
        <taxon>Metazoa</taxon>
        <taxon>Chordata</taxon>
        <taxon>Craniata</taxon>
        <taxon>Vertebrata</taxon>
        <taxon>Euteleostomi</taxon>
        <taxon>Actinopterygii</taxon>
        <taxon>Neopterygii</taxon>
        <taxon>Teleostei</taxon>
        <taxon>Clupei</taxon>
        <taxon>Clupeiformes</taxon>
        <taxon>Denticipitoidei</taxon>
        <taxon>Denticipitidae</taxon>
        <taxon>Denticeps</taxon>
    </lineage>
</organism>
<sequence>FLLAPLKSLALRPLVTSVLLVSRVPLVKTKTLRQKLQEKGQWEDFRKKFPYQPTVKFQQNGLDYYGVISIGTPPQSFTVLFDTGSSNLWVPSVYCSSPACQNHDMFNPQQSSSYQSSGQSVSIQYGTGSMTGVLGYDTVTVRPSPPSWCQVGGITIQNQIFGLSQTEAQFMYYMAPDGILGLAFPSISSSGATPVFDNMMSQNLVSQDLFSVFLSSDEQQGSVVMFGEIDSSYYTVGGLSRNYVAFAMITPCSRPASVTINGNVVACSGGCQAIVDTGTSMLVGPTGDISNINSWVGASTDQNGDSVVSCGNIQSMPTVTFNINGSAFTLPASAYVSQVSATSNGCTTGFSGSSDSLWILGDVFIREYYTVFDRANNYVGFAPNSY</sequence>
<evidence type="ECO:0000256" key="11">
    <source>
        <dbReference type="RuleBase" id="RU000454"/>
    </source>
</evidence>
<dbReference type="InterPro" id="IPR021109">
    <property type="entry name" value="Peptidase_aspartic_dom_sf"/>
</dbReference>
<dbReference type="GeneTree" id="ENSGT00940000155036"/>
<dbReference type="Proteomes" id="UP000694580">
    <property type="component" value="Chromosome 10"/>
</dbReference>
<evidence type="ECO:0000313" key="14">
    <source>
        <dbReference type="Ensembl" id="ENSDCDP00010018288.1"/>
    </source>
</evidence>
<name>A0AAY4BBF3_9TELE</name>
<dbReference type="GO" id="GO:0006508">
    <property type="term" value="P:proteolysis"/>
    <property type="evidence" value="ECO:0007669"/>
    <property type="project" value="UniProtKB-KW"/>
</dbReference>
<evidence type="ECO:0000256" key="8">
    <source>
        <dbReference type="ARBA" id="ARBA00023157"/>
    </source>
</evidence>
<keyword evidence="6" id="KW-0222">Digestion</keyword>
<dbReference type="InterPro" id="IPR001969">
    <property type="entry name" value="Aspartic_peptidase_AS"/>
</dbReference>
<feature type="disulfide bond" evidence="10">
    <location>
        <begin position="310"/>
        <end position="346"/>
    </location>
</feature>
<evidence type="ECO:0000256" key="1">
    <source>
        <dbReference type="ARBA" id="ARBA00002318"/>
    </source>
</evidence>
<dbReference type="FunFam" id="2.40.70.10:FF:000004">
    <property type="entry name" value="Pepsin A"/>
    <property type="match status" value="1"/>
</dbReference>
<dbReference type="Gene3D" id="6.10.140.60">
    <property type="match status" value="1"/>
</dbReference>
<feature type="active site" evidence="9">
    <location>
        <position position="82"/>
    </location>
</feature>
<evidence type="ECO:0000256" key="2">
    <source>
        <dbReference type="ARBA" id="ARBA00007447"/>
    </source>
</evidence>
<dbReference type="EC" id="3.4.23.1" evidence="3"/>
<keyword evidence="8 10" id="KW-1015">Disulfide bond</keyword>
<keyword evidence="7 11" id="KW-0378">Hydrolase</keyword>
<feature type="active site" evidence="9">
    <location>
        <position position="276"/>
    </location>
</feature>
<feature type="domain" description="Peptidase A1" evidence="13">
    <location>
        <begin position="64"/>
        <end position="382"/>
    </location>
</feature>
<feature type="disulfide bond" evidence="10">
    <location>
        <begin position="267"/>
        <end position="271"/>
    </location>
</feature>
<dbReference type="Pfam" id="PF07966">
    <property type="entry name" value="A1_Propeptide"/>
    <property type="match status" value="1"/>
</dbReference>
<reference evidence="14 15" key="1">
    <citation type="submission" date="2020-06" db="EMBL/GenBank/DDBJ databases">
        <authorList>
            <consortium name="Wellcome Sanger Institute Data Sharing"/>
        </authorList>
    </citation>
    <scope>NUCLEOTIDE SEQUENCE [LARGE SCALE GENOMIC DNA]</scope>
</reference>
<dbReference type="Gene3D" id="2.60.40.1960">
    <property type="match status" value="1"/>
</dbReference>
<evidence type="ECO:0000256" key="9">
    <source>
        <dbReference type="PIRSR" id="PIRSR601461-1"/>
    </source>
</evidence>
<dbReference type="PROSITE" id="PS51767">
    <property type="entry name" value="PEPTIDASE_A1"/>
    <property type="match status" value="1"/>
</dbReference>
<evidence type="ECO:0000256" key="7">
    <source>
        <dbReference type="ARBA" id="ARBA00022801"/>
    </source>
</evidence>
<keyword evidence="12" id="KW-0732">Signal</keyword>
<dbReference type="InterPro" id="IPR033121">
    <property type="entry name" value="PEPTIDASE_A1"/>
</dbReference>
<reference evidence="14" key="3">
    <citation type="submission" date="2025-09" db="UniProtKB">
        <authorList>
            <consortium name="Ensembl"/>
        </authorList>
    </citation>
    <scope>IDENTIFICATION</scope>
</reference>
<evidence type="ECO:0000259" key="13">
    <source>
        <dbReference type="PROSITE" id="PS51767"/>
    </source>
</evidence>
<dbReference type="Pfam" id="PF00026">
    <property type="entry name" value="Asp"/>
    <property type="match status" value="1"/>
</dbReference>
<dbReference type="GO" id="GO:0007586">
    <property type="term" value="P:digestion"/>
    <property type="evidence" value="ECO:0007669"/>
    <property type="project" value="UniProtKB-KW"/>
</dbReference>
<dbReference type="SUPFAM" id="SSF50630">
    <property type="entry name" value="Acid proteases"/>
    <property type="match status" value="1"/>
</dbReference>
<evidence type="ECO:0000256" key="6">
    <source>
        <dbReference type="ARBA" id="ARBA00022757"/>
    </source>
</evidence>
<keyword evidence="5 11" id="KW-0064">Aspartyl protease</keyword>
<reference evidence="14" key="2">
    <citation type="submission" date="2025-08" db="UniProtKB">
        <authorList>
            <consortium name="Ensembl"/>
        </authorList>
    </citation>
    <scope>IDENTIFICATION</scope>
</reference>
<dbReference type="GO" id="GO:0004190">
    <property type="term" value="F:aspartic-type endopeptidase activity"/>
    <property type="evidence" value="ECO:0007669"/>
    <property type="project" value="UniProtKB-KW"/>
</dbReference>
<protein>
    <recommendedName>
        <fullName evidence="3">pepsin A</fullName>
        <ecNumber evidence="3">3.4.23.1</ecNumber>
    </recommendedName>
</protein>
<dbReference type="InterPro" id="IPR012848">
    <property type="entry name" value="Aspartic_peptidase_N"/>
</dbReference>
<feature type="signal peptide" evidence="12">
    <location>
        <begin position="1"/>
        <end position="29"/>
    </location>
</feature>
<dbReference type="FunFam" id="2.40.70.10:FF:000044">
    <property type="entry name" value="Lysosomal aspartic protease"/>
    <property type="match status" value="1"/>
</dbReference>
<dbReference type="PRINTS" id="PR00792">
    <property type="entry name" value="PEPSIN"/>
</dbReference>
<proteinExistence type="inferred from homology"/>
<accession>A0AAY4BBF3</accession>
<evidence type="ECO:0000256" key="4">
    <source>
        <dbReference type="ARBA" id="ARBA00022670"/>
    </source>
</evidence>
<gene>
    <name evidence="14" type="primary">LOC114798004</name>
</gene>
<evidence type="ECO:0000256" key="12">
    <source>
        <dbReference type="SAM" id="SignalP"/>
    </source>
</evidence>
<evidence type="ECO:0000256" key="3">
    <source>
        <dbReference type="ARBA" id="ARBA00011924"/>
    </source>
</evidence>
<dbReference type="PANTHER" id="PTHR47966">
    <property type="entry name" value="BETA-SITE APP-CLEAVING ENZYME, ISOFORM A-RELATED"/>
    <property type="match status" value="1"/>
</dbReference>
<feature type="chain" id="PRO_5044323499" description="pepsin A" evidence="12">
    <location>
        <begin position="30"/>
        <end position="386"/>
    </location>
</feature>
<evidence type="ECO:0000313" key="15">
    <source>
        <dbReference type="Proteomes" id="UP000694580"/>
    </source>
</evidence>
<evidence type="ECO:0000256" key="5">
    <source>
        <dbReference type="ARBA" id="ARBA00022750"/>
    </source>
</evidence>
<evidence type="ECO:0000256" key="10">
    <source>
        <dbReference type="PIRSR" id="PIRSR601461-2"/>
    </source>
</evidence>
<keyword evidence="15" id="KW-1185">Reference proteome</keyword>